<name>Q5B9E8_EMENI</name>
<dbReference type="AlphaFoldDB" id="Q5B9E8"/>
<dbReference type="InParanoid" id="Q5B9E8"/>
<dbReference type="VEuPathDB" id="FungiDB:AN2832"/>
<evidence type="ECO:0000256" key="1">
    <source>
        <dbReference type="SAM" id="MobiDB-lite"/>
    </source>
</evidence>
<dbReference type="eggNOG" id="ENOG502SSU3">
    <property type="taxonomic scope" value="Eukaryota"/>
</dbReference>
<dbReference type="STRING" id="227321.Q5B9E8"/>
<dbReference type="OMA" id="IRMTITG"/>
<accession>Q5B9E8</accession>
<feature type="region of interest" description="Disordered" evidence="1">
    <location>
        <begin position="53"/>
        <end position="75"/>
    </location>
</feature>
<dbReference type="Proteomes" id="UP000000560">
    <property type="component" value="Chromosome VI"/>
</dbReference>
<dbReference type="HOGENOM" id="CLU_072380_0_0_1"/>
<organism evidence="2 3">
    <name type="scientific">Emericella nidulans (strain FGSC A4 / ATCC 38163 / CBS 112.46 / NRRL 194 / M139)</name>
    <name type="common">Aspergillus nidulans</name>
    <dbReference type="NCBI Taxonomy" id="227321"/>
    <lineage>
        <taxon>Eukaryota</taxon>
        <taxon>Fungi</taxon>
        <taxon>Dikarya</taxon>
        <taxon>Ascomycota</taxon>
        <taxon>Pezizomycotina</taxon>
        <taxon>Eurotiomycetes</taxon>
        <taxon>Eurotiomycetidae</taxon>
        <taxon>Eurotiales</taxon>
        <taxon>Aspergillaceae</taxon>
        <taxon>Aspergillus</taxon>
        <taxon>Aspergillus subgen. Nidulantes</taxon>
    </lineage>
</organism>
<reference evidence="3" key="2">
    <citation type="journal article" date="2009" name="Fungal Genet. Biol.">
        <title>The 2008 update of the Aspergillus nidulans genome annotation: a community effort.</title>
        <authorList>
            <person name="Wortman J.R."/>
            <person name="Gilsenan J.M."/>
            <person name="Joardar V."/>
            <person name="Deegan J."/>
            <person name="Clutterbuck J."/>
            <person name="Andersen M.R."/>
            <person name="Archer D."/>
            <person name="Bencina M."/>
            <person name="Braus G."/>
            <person name="Coutinho P."/>
            <person name="von Dohren H."/>
            <person name="Doonan J."/>
            <person name="Driessen A.J."/>
            <person name="Durek P."/>
            <person name="Espeso E."/>
            <person name="Fekete E."/>
            <person name="Flipphi M."/>
            <person name="Estrada C.G."/>
            <person name="Geysens S."/>
            <person name="Goldman G."/>
            <person name="de Groot P.W."/>
            <person name="Hansen K."/>
            <person name="Harris S.D."/>
            <person name="Heinekamp T."/>
            <person name="Helmstaedt K."/>
            <person name="Henrissat B."/>
            <person name="Hofmann G."/>
            <person name="Homan T."/>
            <person name="Horio T."/>
            <person name="Horiuchi H."/>
            <person name="James S."/>
            <person name="Jones M."/>
            <person name="Karaffa L."/>
            <person name="Karanyi Z."/>
            <person name="Kato M."/>
            <person name="Keller N."/>
            <person name="Kelly D.E."/>
            <person name="Kiel J.A."/>
            <person name="Kim J.M."/>
            <person name="van der Klei I.J."/>
            <person name="Klis F.M."/>
            <person name="Kovalchuk A."/>
            <person name="Krasevec N."/>
            <person name="Kubicek C.P."/>
            <person name="Liu B."/>
            <person name="Maccabe A."/>
            <person name="Meyer V."/>
            <person name="Mirabito P."/>
            <person name="Miskei M."/>
            <person name="Mos M."/>
            <person name="Mullins J."/>
            <person name="Nelson D.R."/>
            <person name="Nielsen J."/>
            <person name="Oakley B.R."/>
            <person name="Osmani S.A."/>
            <person name="Pakula T."/>
            <person name="Paszewski A."/>
            <person name="Paulsen I."/>
            <person name="Pilsyk S."/>
            <person name="Pocsi I."/>
            <person name="Punt P.J."/>
            <person name="Ram A.F."/>
            <person name="Ren Q."/>
            <person name="Robellet X."/>
            <person name="Robson G."/>
            <person name="Seiboth B."/>
            <person name="van Solingen P."/>
            <person name="Specht T."/>
            <person name="Sun J."/>
            <person name="Taheri-Talesh N."/>
            <person name="Takeshita N."/>
            <person name="Ussery D."/>
            <person name="vanKuyk P.A."/>
            <person name="Visser H."/>
            <person name="van de Vondervoort P.J."/>
            <person name="de Vries R.P."/>
            <person name="Walton J."/>
            <person name="Xiang X."/>
            <person name="Xiong Y."/>
            <person name="Zeng A.P."/>
            <person name="Brandt B.W."/>
            <person name="Cornell M.J."/>
            <person name="van den Hondel C.A."/>
            <person name="Visser J."/>
            <person name="Oliver S.G."/>
            <person name="Turner G."/>
        </authorList>
    </citation>
    <scope>GENOME REANNOTATION</scope>
    <source>
        <strain evidence="3">FGSC A4 / ATCC 38163 / CBS 112.46 / NRRL 194 / M139</strain>
    </source>
</reference>
<dbReference type="RefSeq" id="XP_660436.1">
    <property type="nucleotide sequence ID" value="XM_655344.1"/>
</dbReference>
<protein>
    <submittedName>
        <fullName evidence="2">Uncharacterized protein</fullName>
    </submittedName>
</protein>
<dbReference type="GeneID" id="2873979"/>
<gene>
    <name evidence="2" type="ORF">ANIA_02832</name>
</gene>
<dbReference type="OrthoDB" id="9976870at2759"/>
<evidence type="ECO:0000313" key="2">
    <source>
        <dbReference type="EMBL" id="CBF83917.1"/>
    </source>
</evidence>
<proteinExistence type="predicted"/>
<evidence type="ECO:0000313" key="3">
    <source>
        <dbReference type="Proteomes" id="UP000000560"/>
    </source>
</evidence>
<keyword evidence="3" id="KW-1185">Reference proteome</keyword>
<reference evidence="3" key="1">
    <citation type="journal article" date="2005" name="Nature">
        <title>Sequencing of Aspergillus nidulans and comparative analysis with A. fumigatus and A. oryzae.</title>
        <authorList>
            <person name="Galagan J.E."/>
            <person name="Calvo S.E."/>
            <person name="Cuomo C."/>
            <person name="Ma L.J."/>
            <person name="Wortman J.R."/>
            <person name="Batzoglou S."/>
            <person name="Lee S.I."/>
            <person name="Basturkmen M."/>
            <person name="Spevak C.C."/>
            <person name="Clutterbuck J."/>
            <person name="Kapitonov V."/>
            <person name="Jurka J."/>
            <person name="Scazzocchio C."/>
            <person name="Farman M."/>
            <person name="Butler J."/>
            <person name="Purcell S."/>
            <person name="Harris S."/>
            <person name="Braus G.H."/>
            <person name="Draht O."/>
            <person name="Busch S."/>
            <person name="D'Enfert C."/>
            <person name="Bouchier C."/>
            <person name="Goldman G.H."/>
            <person name="Bell-Pedersen D."/>
            <person name="Griffiths-Jones S."/>
            <person name="Doonan J.H."/>
            <person name="Yu J."/>
            <person name="Vienken K."/>
            <person name="Pain A."/>
            <person name="Freitag M."/>
            <person name="Selker E.U."/>
            <person name="Archer D.B."/>
            <person name="Penalva M.A."/>
            <person name="Oakley B.R."/>
            <person name="Momany M."/>
            <person name="Tanaka T."/>
            <person name="Kumagai T."/>
            <person name="Asai K."/>
            <person name="Machida M."/>
            <person name="Nierman W.C."/>
            <person name="Denning D.W."/>
            <person name="Caddick M."/>
            <person name="Hynes M."/>
            <person name="Paoletti M."/>
            <person name="Fischer R."/>
            <person name="Miller B."/>
            <person name="Dyer P."/>
            <person name="Sachs M.S."/>
            <person name="Osmani S.A."/>
            <person name="Birren B.W."/>
        </authorList>
    </citation>
    <scope>NUCLEOTIDE SEQUENCE [LARGE SCALE GENOMIC DNA]</scope>
    <source>
        <strain evidence="3">FGSC A4 / ATCC 38163 / CBS 112.46 / NRRL 194 / M139</strain>
    </source>
</reference>
<dbReference type="EMBL" id="BN001306">
    <property type="protein sequence ID" value="CBF83917.1"/>
    <property type="molecule type" value="Genomic_DNA"/>
</dbReference>
<sequence>MRPTQKEPRLPSPLGRPHVLFDGSFINEFLQPGPELDASVLMRATYVGGHELAERGKDHPQHHPRQGLSKNSRRLENRPAHLDFSSDMDAAFFLAILASVDAVASRRLAMTPATAANMMSLQTASASVLILCPTSWWLGPLRWMVPWSAQKMMERARTLLESSNVVDVVEQIIDGEVVKRQ</sequence>
<accession>C8VJF7</accession>
<dbReference type="KEGG" id="ani:ANIA_02832"/>